<dbReference type="PANTHER" id="PTHR33755">
    <property type="entry name" value="TOXIN PARE1-RELATED"/>
    <property type="match status" value="1"/>
</dbReference>
<dbReference type="Gene3D" id="3.30.2310.20">
    <property type="entry name" value="RelE-like"/>
    <property type="match status" value="1"/>
</dbReference>
<keyword evidence="2" id="KW-1277">Toxin-antitoxin system</keyword>
<reference evidence="3 4" key="1">
    <citation type="submission" date="2023-08" db="EMBL/GenBank/DDBJ databases">
        <title>Whole-genome sequencing of halo(alkali)philic microorganisms from hypersaline lakes.</title>
        <authorList>
            <person name="Sorokin D.Y."/>
            <person name="Abbas B."/>
            <person name="Merkel A.Y."/>
        </authorList>
    </citation>
    <scope>NUCLEOTIDE SEQUENCE [LARGE SCALE GENOMIC DNA]</scope>
    <source>
        <strain evidence="3 4">AB-CW4</strain>
    </source>
</reference>
<protein>
    <submittedName>
        <fullName evidence="3">Type II toxin-antitoxin system RelE/ParE family toxin</fullName>
    </submittedName>
</protein>
<organism evidence="3 4">
    <name type="scientific">Natronospira bacteriovora</name>
    <dbReference type="NCBI Taxonomy" id="3069753"/>
    <lineage>
        <taxon>Bacteria</taxon>
        <taxon>Pseudomonadati</taxon>
        <taxon>Pseudomonadota</taxon>
        <taxon>Gammaproteobacteria</taxon>
        <taxon>Natronospirales</taxon>
        <taxon>Natronospiraceae</taxon>
        <taxon>Natronospira</taxon>
    </lineage>
</organism>
<dbReference type="InterPro" id="IPR051803">
    <property type="entry name" value="TA_system_RelE-like_toxin"/>
</dbReference>
<dbReference type="InterPro" id="IPR035093">
    <property type="entry name" value="RelE/ParE_toxin_dom_sf"/>
</dbReference>
<evidence type="ECO:0000256" key="1">
    <source>
        <dbReference type="ARBA" id="ARBA00006226"/>
    </source>
</evidence>
<evidence type="ECO:0000256" key="2">
    <source>
        <dbReference type="ARBA" id="ARBA00022649"/>
    </source>
</evidence>
<comment type="similarity">
    <text evidence="1">Belongs to the RelE toxin family.</text>
</comment>
<comment type="caution">
    <text evidence="3">The sequence shown here is derived from an EMBL/GenBank/DDBJ whole genome shotgun (WGS) entry which is preliminary data.</text>
</comment>
<name>A0ABU0WA38_9GAMM</name>
<evidence type="ECO:0000313" key="4">
    <source>
        <dbReference type="Proteomes" id="UP001239019"/>
    </source>
</evidence>
<dbReference type="EMBL" id="JAVDDT010000010">
    <property type="protein sequence ID" value="MDQ2070769.1"/>
    <property type="molecule type" value="Genomic_DNA"/>
</dbReference>
<sequence length="99" mass="12117">MRLVWTARARARLRQIHGYIAREDHPLNAERVVERITRRVEPLLEHPRLGRVVERYQREDIRELIESPYRIIYLIADDRIDILTVRDTRRLLPRRLDEL</sequence>
<keyword evidence="4" id="KW-1185">Reference proteome</keyword>
<dbReference type="PANTHER" id="PTHR33755:SF5">
    <property type="entry name" value="TYPE II TOXIN-ANTITOXIN SYSTEM RELE_PARE FAMILY TOXIN"/>
    <property type="match status" value="1"/>
</dbReference>
<proteinExistence type="inferred from homology"/>
<dbReference type="RefSeq" id="WP_306729265.1">
    <property type="nucleotide sequence ID" value="NZ_JAVDDT010000010.1"/>
</dbReference>
<dbReference type="Pfam" id="PF05016">
    <property type="entry name" value="ParE_toxin"/>
    <property type="match status" value="1"/>
</dbReference>
<gene>
    <name evidence="3" type="ORF">RBH19_12905</name>
</gene>
<dbReference type="Proteomes" id="UP001239019">
    <property type="component" value="Unassembled WGS sequence"/>
</dbReference>
<accession>A0ABU0WA38</accession>
<dbReference type="InterPro" id="IPR007712">
    <property type="entry name" value="RelE/ParE_toxin"/>
</dbReference>
<evidence type="ECO:0000313" key="3">
    <source>
        <dbReference type="EMBL" id="MDQ2070769.1"/>
    </source>
</evidence>